<dbReference type="PANTHER" id="PTHR20842">
    <property type="entry name" value="PROTEASE S51 ALPHA-ASPARTYL DIPEPTIDASE"/>
    <property type="match status" value="1"/>
</dbReference>
<sequence length="210" mass="21459">MPLLLLSLGSGAVTDFVARHTALPAAGTRLGYLADAARPHADAPFVIAEREKIAGLGFQVAVLPPADSVDAGVFADALDAVDAVYVAGGNVFVLLAALRARGADEVLVEKVRAGLPYVGCSAGSVVAGPSIEPLTPMDDPADAPGLASTDGLGLVDTVVVPHADGLLPPYPLELIAQIKRTYDDAYPLTFLTDARGLLVEDGTPRVVASP</sequence>
<keyword evidence="3" id="KW-0378">Hydrolase</keyword>
<keyword evidence="5" id="KW-0315">Glutamine amidotransferase</keyword>
<dbReference type="SUPFAM" id="SSF52317">
    <property type="entry name" value="Class I glutamine amidotransferase-like"/>
    <property type="match status" value="1"/>
</dbReference>
<dbReference type="InterPro" id="IPR029062">
    <property type="entry name" value="Class_I_gatase-like"/>
</dbReference>
<keyword evidence="4" id="KW-0720">Serine protease</keyword>
<dbReference type="CDD" id="cd03129">
    <property type="entry name" value="GAT1_Peptidase_E_like"/>
    <property type="match status" value="1"/>
</dbReference>
<dbReference type="Proteomes" id="UP001139485">
    <property type="component" value="Unassembled WGS sequence"/>
</dbReference>
<keyword evidence="6" id="KW-1185">Reference proteome</keyword>
<reference evidence="5" key="1">
    <citation type="submission" date="2022-05" db="EMBL/GenBank/DDBJ databases">
        <authorList>
            <person name="Tuo L."/>
        </authorList>
    </citation>
    <scope>NUCLEOTIDE SEQUENCE</scope>
    <source>
        <strain evidence="5">BSK12Z-4</strain>
    </source>
</reference>
<organism evidence="5 6">
    <name type="scientific">Nocardioides bruguierae</name>
    <dbReference type="NCBI Taxonomy" id="2945102"/>
    <lineage>
        <taxon>Bacteria</taxon>
        <taxon>Bacillati</taxon>
        <taxon>Actinomycetota</taxon>
        <taxon>Actinomycetes</taxon>
        <taxon>Propionibacteriales</taxon>
        <taxon>Nocardioidaceae</taxon>
        <taxon>Nocardioides</taxon>
    </lineage>
</organism>
<evidence type="ECO:0000256" key="1">
    <source>
        <dbReference type="ARBA" id="ARBA00006534"/>
    </source>
</evidence>
<comment type="similarity">
    <text evidence="1">Belongs to the peptidase S51 family.</text>
</comment>
<evidence type="ECO:0000256" key="2">
    <source>
        <dbReference type="ARBA" id="ARBA00022670"/>
    </source>
</evidence>
<gene>
    <name evidence="5" type="ORF">M8330_03160</name>
</gene>
<dbReference type="RefSeq" id="WP_250826157.1">
    <property type="nucleotide sequence ID" value="NZ_JAMOIL010000002.1"/>
</dbReference>
<dbReference type="Gene3D" id="3.40.50.880">
    <property type="match status" value="1"/>
</dbReference>
<dbReference type="Pfam" id="PF03575">
    <property type="entry name" value="Peptidase_S51"/>
    <property type="match status" value="1"/>
</dbReference>
<comment type="caution">
    <text evidence="5">The sequence shown here is derived from an EMBL/GenBank/DDBJ whole genome shotgun (WGS) entry which is preliminary data.</text>
</comment>
<dbReference type="EMBL" id="JAMOIL010000002">
    <property type="protein sequence ID" value="MCM0619296.1"/>
    <property type="molecule type" value="Genomic_DNA"/>
</dbReference>
<dbReference type="GO" id="GO:0006508">
    <property type="term" value="P:proteolysis"/>
    <property type="evidence" value="ECO:0007669"/>
    <property type="project" value="UniProtKB-KW"/>
</dbReference>
<accession>A0A9X2ID24</accession>
<evidence type="ECO:0000256" key="4">
    <source>
        <dbReference type="ARBA" id="ARBA00022825"/>
    </source>
</evidence>
<name>A0A9X2ID24_9ACTN</name>
<dbReference type="AlphaFoldDB" id="A0A9X2ID24"/>
<proteinExistence type="inferred from homology"/>
<keyword evidence="2" id="KW-0645">Protease</keyword>
<evidence type="ECO:0000313" key="5">
    <source>
        <dbReference type="EMBL" id="MCM0619296.1"/>
    </source>
</evidence>
<dbReference type="GO" id="GO:0008236">
    <property type="term" value="F:serine-type peptidase activity"/>
    <property type="evidence" value="ECO:0007669"/>
    <property type="project" value="UniProtKB-KW"/>
</dbReference>
<evidence type="ECO:0000313" key="6">
    <source>
        <dbReference type="Proteomes" id="UP001139485"/>
    </source>
</evidence>
<protein>
    <submittedName>
        <fullName evidence="5">Type 1 glutamine amidotransferase-like domain-containing protein</fullName>
    </submittedName>
</protein>
<dbReference type="PANTHER" id="PTHR20842:SF0">
    <property type="entry name" value="ALPHA-ASPARTYL DIPEPTIDASE"/>
    <property type="match status" value="1"/>
</dbReference>
<evidence type="ECO:0000256" key="3">
    <source>
        <dbReference type="ARBA" id="ARBA00022801"/>
    </source>
</evidence>
<dbReference type="InterPro" id="IPR005320">
    <property type="entry name" value="Peptidase_S51"/>
</dbReference>